<dbReference type="Pfam" id="PF07366">
    <property type="entry name" value="SnoaL"/>
    <property type="match status" value="1"/>
</dbReference>
<proteinExistence type="predicted"/>
<reference evidence="2" key="1">
    <citation type="journal article" date="2019" name="Int. J. Syst. Evol. Microbiol.">
        <title>The Global Catalogue of Microorganisms (GCM) 10K type strain sequencing project: providing services to taxonomists for standard genome sequencing and annotation.</title>
        <authorList>
            <consortium name="The Broad Institute Genomics Platform"/>
            <consortium name="The Broad Institute Genome Sequencing Center for Infectious Disease"/>
            <person name="Wu L."/>
            <person name="Ma J."/>
        </authorList>
    </citation>
    <scope>NUCLEOTIDE SEQUENCE [LARGE SCALE GENOMIC DNA]</scope>
    <source>
        <strain evidence="2">JCM 13002</strain>
    </source>
</reference>
<dbReference type="EMBL" id="BAAALD010000023">
    <property type="protein sequence ID" value="GAA1083687.1"/>
    <property type="molecule type" value="Genomic_DNA"/>
</dbReference>
<protein>
    <recommendedName>
        <fullName evidence="3">Ester cyclase</fullName>
    </recommendedName>
</protein>
<dbReference type="RefSeq" id="WP_344623993.1">
    <property type="nucleotide sequence ID" value="NZ_BAAALD010000023.1"/>
</dbReference>
<keyword evidence="2" id="KW-1185">Reference proteome</keyword>
<evidence type="ECO:0000313" key="1">
    <source>
        <dbReference type="EMBL" id="GAA1083687.1"/>
    </source>
</evidence>
<name>A0ABP4E1F1_9ACTN</name>
<dbReference type="PANTHER" id="PTHR38436:SF1">
    <property type="entry name" value="ESTER CYCLASE"/>
    <property type="match status" value="1"/>
</dbReference>
<evidence type="ECO:0008006" key="3">
    <source>
        <dbReference type="Google" id="ProtNLM"/>
    </source>
</evidence>
<evidence type="ECO:0000313" key="2">
    <source>
        <dbReference type="Proteomes" id="UP001499987"/>
    </source>
</evidence>
<organism evidence="1 2">
    <name type="scientific">Kitasatospora arboriphila</name>
    <dbReference type="NCBI Taxonomy" id="258052"/>
    <lineage>
        <taxon>Bacteria</taxon>
        <taxon>Bacillati</taxon>
        <taxon>Actinomycetota</taxon>
        <taxon>Actinomycetes</taxon>
        <taxon>Kitasatosporales</taxon>
        <taxon>Streptomycetaceae</taxon>
        <taxon>Kitasatospora</taxon>
    </lineage>
</organism>
<dbReference type="Gene3D" id="3.10.450.50">
    <property type="match status" value="1"/>
</dbReference>
<dbReference type="Proteomes" id="UP001499987">
    <property type="component" value="Unassembled WGS sequence"/>
</dbReference>
<dbReference type="PANTHER" id="PTHR38436">
    <property type="entry name" value="POLYKETIDE CYCLASE SNOAL-LIKE DOMAIN"/>
    <property type="match status" value="1"/>
</dbReference>
<dbReference type="InterPro" id="IPR032710">
    <property type="entry name" value="NTF2-like_dom_sf"/>
</dbReference>
<gene>
    <name evidence="1" type="ORF">GCM10009663_28920</name>
</gene>
<sequence>MTFVQLIECRTDKVDDLNRLMDSWIEQTRGRRTATHSMVGADRSDARHVVEIVEFPSYEEAMRNSKLPETDRIFHEMVALCDEPPTFTDLDIVRDDQLNKAAVRQLMQRMSAGDLSVFDELLTEDYHDHDIADETDAMGREAIREKCAGYLEAFDMNFTIDSQMADGDRVATMWSFSGMHKGDFMGLPATNKRVEMTGMTVFRFRDGMACEGWWNWDNMSMMRQLGLVRM</sequence>
<dbReference type="InterPro" id="IPR009959">
    <property type="entry name" value="Cyclase_SnoaL-like"/>
</dbReference>
<dbReference type="SUPFAM" id="SSF54427">
    <property type="entry name" value="NTF2-like"/>
    <property type="match status" value="1"/>
</dbReference>
<comment type="caution">
    <text evidence="1">The sequence shown here is derived from an EMBL/GenBank/DDBJ whole genome shotgun (WGS) entry which is preliminary data.</text>
</comment>
<accession>A0ABP4E1F1</accession>